<feature type="domain" description="ABC transmembrane type-1" evidence="8">
    <location>
        <begin position="1"/>
        <end position="177"/>
    </location>
</feature>
<comment type="similarity">
    <text evidence="7">Belongs to the binding-protein-dependent transport system permease family.</text>
</comment>
<keyword evidence="2 7" id="KW-0813">Transport</keyword>
<evidence type="ECO:0000256" key="4">
    <source>
        <dbReference type="ARBA" id="ARBA00022692"/>
    </source>
</evidence>
<dbReference type="RefSeq" id="WP_005683099.1">
    <property type="nucleotide sequence ID" value="NZ_ADNC01000002.1"/>
</dbReference>
<dbReference type="PROSITE" id="PS50928">
    <property type="entry name" value="ABC_TM1"/>
    <property type="match status" value="1"/>
</dbReference>
<dbReference type="InterPro" id="IPR050366">
    <property type="entry name" value="BP-dependent_transpt_permease"/>
</dbReference>
<keyword evidence="5 7" id="KW-1133">Transmembrane helix</keyword>
<dbReference type="eggNOG" id="COG1173">
    <property type="taxonomic scope" value="Bacteria"/>
</dbReference>
<name>D4XV29_9BACT</name>
<proteinExistence type="inferred from homology"/>
<evidence type="ECO:0000313" key="10">
    <source>
        <dbReference type="Proteomes" id="UP000004757"/>
    </source>
</evidence>
<dbReference type="STRING" id="747682.MALL_0190"/>
<keyword evidence="10" id="KW-1185">Reference proteome</keyword>
<dbReference type="SUPFAM" id="SSF161098">
    <property type="entry name" value="MetI-like"/>
    <property type="match status" value="1"/>
</dbReference>
<evidence type="ECO:0000256" key="7">
    <source>
        <dbReference type="RuleBase" id="RU363032"/>
    </source>
</evidence>
<evidence type="ECO:0000313" key="9">
    <source>
        <dbReference type="EMBL" id="EFF41824.1"/>
    </source>
</evidence>
<dbReference type="PANTHER" id="PTHR43386:SF1">
    <property type="entry name" value="D,D-DIPEPTIDE TRANSPORT SYSTEM PERMEASE PROTEIN DDPC-RELATED"/>
    <property type="match status" value="1"/>
</dbReference>
<dbReference type="PANTHER" id="PTHR43386">
    <property type="entry name" value="OLIGOPEPTIDE TRANSPORT SYSTEM PERMEASE PROTEIN APPC"/>
    <property type="match status" value="1"/>
</dbReference>
<keyword evidence="3" id="KW-1003">Cell membrane</keyword>
<dbReference type="AlphaFoldDB" id="D4XV29"/>
<dbReference type="InterPro" id="IPR000515">
    <property type="entry name" value="MetI-like"/>
</dbReference>
<gene>
    <name evidence="9" type="ORF">MALL_0190</name>
</gene>
<evidence type="ECO:0000256" key="2">
    <source>
        <dbReference type="ARBA" id="ARBA00022448"/>
    </source>
</evidence>
<evidence type="ECO:0000259" key="8">
    <source>
        <dbReference type="PROSITE" id="PS50928"/>
    </source>
</evidence>
<protein>
    <recommendedName>
        <fullName evidence="8">ABC transmembrane type-1 domain-containing protein</fullName>
    </recommendedName>
</protein>
<keyword evidence="4 7" id="KW-0812">Transmembrane</keyword>
<feature type="transmembrane region" description="Helical" evidence="7">
    <location>
        <begin position="20"/>
        <end position="41"/>
    </location>
</feature>
<feature type="transmembrane region" description="Helical" evidence="7">
    <location>
        <begin position="152"/>
        <end position="178"/>
    </location>
</feature>
<evidence type="ECO:0000256" key="3">
    <source>
        <dbReference type="ARBA" id="ARBA00022475"/>
    </source>
</evidence>
<evidence type="ECO:0000256" key="5">
    <source>
        <dbReference type="ARBA" id="ARBA00022989"/>
    </source>
</evidence>
<dbReference type="GO" id="GO:0055085">
    <property type="term" value="P:transmembrane transport"/>
    <property type="evidence" value="ECO:0007669"/>
    <property type="project" value="InterPro"/>
</dbReference>
<accession>D4XV29</accession>
<comment type="subcellular location">
    <subcellularLocation>
        <location evidence="1 7">Cell membrane</location>
        <topology evidence="1 7">Multi-pass membrane protein</topology>
    </subcellularLocation>
</comment>
<reference evidence="9 10" key="1">
    <citation type="submission" date="2010-03" db="EMBL/GenBank/DDBJ databases">
        <authorList>
            <person name="Glass J.I."/>
            <person name="Benders G.A."/>
            <person name="Durkin A.S."/>
            <person name="Farmerie W.G."/>
            <person name="Hlavinka K."/>
            <person name="Hostetler J."/>
            <person name="Jackson J."/>
            <person name="May M.A."/>
            <person name="Miller R.H."/>
            <person name="Paralanov V."/>
            <person name="Radune D."/>
            <person name="Szczypinski B."/>
            <person name="Brown D.R."/>
        </authorList>
    </citation>
    <scope>NUCLEOTIDE SEQUENCE [LARGE SCALE GENOMIC DNA]</scope>
    <source>
        <strain evidence="9 10">A21JP2</strain>
    </source>
</reference>
<evidence type="ECO:0000256" key="6">
    <source>
        <dbReference type="ARBA" id="ARBA00023136"/>
    </source>
</evidence>
<sequence>MLGVISGVLIGYSTNKILKIPYYIISSFSIIPYIIIAIFLFSILGYTHFLAIIILGIIGLPQFFFSSYSYTQELKNKDYILASKALGASFFRITILLITREVLFKQLSLFSENVSITLLILASLSFFNVKGISDYLNIGNVFKQIIDNFKNYLFSFTVIFTSALYIIILKLLGINIYIAMQPNL</sequence>
<feature type="transmembrane region" description="Helical" evidence="7">
    <location>
        <begin position="79"/>
        <end position="98"/>
    </location>
</feature>
<dbReference type="EMBL" id="ADNC01000002">
    <property type="protein sequence ID" value="EFF41824.1"/>
    <property type="molecule type" value="Genomic_DNA"/>
</dbReference>
<dbReference type="OrthoDB" id="398888at2"/>
<comment type="caution">
    <text evidence="9">The sequence shown here is derived from an EMBL/GenBank/DDBJ whole genome shotgun (WGS) entry which is preliminary data.</text>
</comment>
<dbReference type="InterPro" id="IPR035906">
    <property type="entry name" value="MetI-like_sf"/>
</dbReference>
<dbReference type="Proteomes" id="UP000004757">
    <property type="component" value="Unassembled WGS sequence"/>
</dbReference>
<feature type="transmembrane region" description="Helical" evidence="7">
    <location>
        <begin position="110"/>
        <end position="132"/>
    </location>
</feature>
<organism evidence="9 10">
    <name type="scientific">Mycoplasmopsis alligatoris A21JP2</name>
    <dbReference type="NCBI Taxonomy" id="747682"/>
    <lineage>
        <taxon>Bacteria</taxon>
        <taxon>Bacillati</taxon>
        <taxon>Mycoplasmatota</taxon>
        <taxon>Mycoplasmoidales</taxon>
        <taxon>Metamycoplasmataceae</taxon>
        <taxon>Mycoplasmopsis</taxon>
    </lineage>
</organism>
<dbReference type="Pfam" id="PF00528">
    <property type="entry name" value="BPD_transp_1"/>
    <property type="match status" value="1"/>
</dbReference>
<keyword evidence="6 7" id="KW-0472">Membrane</keyword>
<dbReference type="GO" id="GO:0005886">
    <property type="term" value="C:plasma membrane"/>
    <property type="evidence" value="ECO:0007669"/>
    <property type="project" value="UniProtKB-SubCell"/>
</dbReference>
<evidence type="ECO:0000256" key="1">
    <source>
        <dbReference type="ARBA" id="ARBA00004651"/>
    </source>
</evidence>
<feature type="transmembrane region" description="Helical" evidence="7">
    <location>
        <begin position="48"/>
        <end position="67"/>
    </location>
</feature>